<comment type="caution">
    <text evidence="3">The sequence shown here is derived from an EMBL/GenBank/DDBJ whole genome shotgun (WGS) entry which is preliminary data.</text>
</comment>
<evidence type="ECO:0000313" key="4">
    <source>
        <dbReference type="Proteomes" id="UP000585437"/>
    </source>
</evidence>
<feature type="domain" description="DUF4334" evidence="2">
    <location>
        <begin position="117"/>
        <end position="171"/>
    </location>
</feature>
<proteinExistence type="predicted"/>
<dbReference type="Proteomes" id="UP000585437">
    <property type="component" value="Unassembled WGS sequence"/>
</dbReference>
<dbReference type="Gene3D" id="2.40.128.580">
    <property type="entry name" value="GXWXG domain"/>
    <property type="match status" value="1"/>
</dbReference>
<evidence type="ECO:0000313" key="3">
    <source>
        <dbReference type="EMBL" id="MBB6507425.1"/>
    </source>
</evidence>
<sequence>MTKSPAQALQDESAEWFASLEPVRPQDMVGLWRGRGHPSGHPLDGVLENLRWFGKRFHPDGRADALLFEGAPGRLVAVDPKVFPIRWAIRLAAFGRTSSAVNLFSHIRPRVRAKSTTASLENRMDRDVLTAAMVYDQQPITDMFRRISDTEIAGKMIVEGDPCRYYFRLEKVVD</sequence>
<dbReference type="AlphaFoldDB" id="A0A7X0MRQ4"/>
<dbReference type="InterPro" id="IPR025951">
    <property type="entry name" value="GXWXG_dom"/>
</dbReference>
<feature type="domain" description="GXWXG" evidence="1">
    <location>
        <begin position="16"/>
        <end position="72"/>
    </location>
</feature>
<evidence type="ECO:0000259" key="1">
    <source>
        <dbReference type="Pfam" id="PF14231"/>
    </source>
</evidence>
<dbReference type="Pfam" id="PF14231">
    <property type="entry name" value="GXWXG"/>
    <property type="match status" value="1"/>
</dbReference>
<name>A0A7X0MRQ4_9HYPH</name>
<dbReference type="Pfam" id="PF14232">
    <property type="entry name" value="DUF4334"/>
    <property type="match status" value="1"/>
</dbReference>
<accession>A0A7X0MRQ4</accession>
<protein>
    <recommendedName>
        <fullName evidence="5">DUF4334 domain-containing protein</fullName>
    </recommendedName>
</protein>
<dbReference type="EMBL" id="JACHBU010000001">
    <property type="protein sequence ID" value="MBB6507425.1"/>
    <property type="molecule type" value="Genomic_DNA"/>
</dbReference>
<evidence type="ECO:0000259" key="2">
    <source>
        <dbReference type="Pfam" id="PF14232"/>
    </source>
</evidence>
<keyword evidence="4" id="KW-1185">Reference proteome</keyword>
<gene>
    <name evidence="3" type="ORF">F4695_000744</name>
</gene>
<dbReference type="RefSeq" id="WP_184653866.1">
    <property type="nucleotide sequence ID" value="NZ_JACHBU010000001.1"/>
</dbReference>
<organism evidence="3 4">
    <name type="scientific">Rhizobium soli</name>
    <dbReference type="NCBI Taxonomy" id="424798"/>
    <lineage>
        <taxon>Bacteria</taxon>
        <taxon>Pseudomonadati</taxon>
        <taxon>Pseudomonadota</taxon>
        <taxon>Alphaproteobacteria</taxon>
        <taxon>Hyphomicrobiales</taxon>
        <taxon>Rhizobiaceae</taxon>
        <taxon>Rhizobium/Agrobacterium group</taxon>
        <taxon>Rhizobium</taxon>
    </lineage>
</organism>
<reference evidence="3 4" key="1">
    <citation type="submission" date="2020-08" db="EMBL/GenBank/DDBJ databases">
        <title>The Agave Microbiome: Exploring the role of microbial communities in plant adaptations to desert environments.</title>
        <authorList>
            <person name="Partida-Martinez L.P."/>
        </authorList>
    </citation>
    <scope>NUCLEOTIDE SEQUENCE [LARGE SCALE GENOMIC DNA]</scope>
    <source>
        <strain evidence="3 4">AS3.12</strain>
    </source>
</reference>
<dbReference type="InterPro" id="IPR025568">
    <property type="entry name" value="DUF4334"/>
</dbReference>
<evidence type="ECO:0008006" key="5">
    <source>
        <dbReference type="Google" id="ProtNLM"/>
    </source>
</evidence>